<feature type="region of interest" description="Disordered" evidence="1">
    <location>
        <begin position="175"/>
        <end position="210"/>
    </location>
</feature>
<evidence type="ECO:0008006" key="5">
    <source>
        <dbReference type="Google" id="ProtNLM"/>
    </source>
</evidence>
<protein>
    <recommendedName>
        <fullName evidence="5">Phospholipase A2</fullName>
    </recommendedName>
</protein>
<comment type="caution">
    <text evidence="3">The sequence shown here is derived from an EMBL/GenBank/DDBJ whole genome shotgun (WGS) entry which is preliminary data.</text>
</comment>
<proteinExistence type="predicted"/>
<organism evidence="3 4">
    <name type="scientific">Nocardiopsis composta</name>
    <dbReference type="NCBI Taxonomy" id="157465"/>
    <lineage>
        <taxon>Bacteria</taxon>
        <taxon>Bacillati</taxon>
        <taxon>Actinomycetota</taxon>
        <taxon>Actinomycetes</taxon>
        <taxon>Streptosporangiales</taxon>
        <taxon>Nocardiopsidaceae</taxon>
        <taxon>Nocardiopsis</taxon>
    </lineage>
</organism>
<dbReference type="Proteomes" id="UP000572635">
    <property type="component" value="Unassembled WGS sequence"/>
</dbReference>
<dbReference type="GO" id="GO:0050482">
    <property type="term" value="P:arachidonate secretion"/>
    <property type="evidence" value="ECO:0007669"/>
    <property type="project" value="InterPro"/>
</dbReference>
<name>A0A7W8QR16_9ACTN</name>
<dbReference type="PROSITE" id="PS51318">
    <property type="entry name" value="TAT"/>
    <property type="match status" value="1"/>
</dbReference>
<dbReference type="RefSeq" id="WP_184396328.1">
    <property type="nucleotide sequence ID" value="NZ_BAAAJD010000008.1"/>
</dbReference>
<dbReference type="GO" id="GO:0004623">
    <property type="term" value="F:phospholipase A2 activity"/>
    <property type="evidence" value="ECO:0007669"/>
    <property type="project" value="InterPro"/>
</dbReference>
<dbReference type="InterPro" id="IPR036444">
    <property type="entry name" value="PLipase_A2_dom_sf"/>
</dbReference>
<dbReference type="EMBL" id="JACHDB010000001">
    <property type="protein sequence ID" value="MBB5435020.1"/>
    <property type="molecule type" value="Genomic_DNA"/>
</dbReference>
<dbReference type="SUPFAM" id="SSF48619">
    <property type="entry name" value="Phospholipase A2, PLA2"/>
    <property type="match status" value="1"/>
</dbReference>
<reference evidence="3 4" key="1">
    <citation type="submission" date="2020-08" db="EMBL/GenBank/DDBJ databases">
        <title>Sequencing the genomes of 1000 actinobacteria strains.</title>
        <authorList>
            <person name="Klenk H.-P."/>
        </authorList>
    </citation>
    <scope>NUCLEOTIDE SEQUENCE [LARGE SCALE GENOMIC DNA]</scope>
    <source>
        <strain evidence="3 4">DSM 44551</strain>
    </source>
</reference>
<gene>
    <name evidence="3" type="ORF">HDA36_005104</name>
</gene>
<accession>A0A7W8QR16</accession>
<evidence type="ECO:0000313" key="4">
    <source>
        <dbReference type="Proteomes" id="UP000572635"/>
    </source>
</evidence>
<dbReference type="Pfam" id="PF09056">
    <property type="entry name" value="Phospholip_A2_3"/>
    <property type="match status" value="1"/>
</dbReference>
<keyword evidence="4" id="KW-1185">Reference proteome</keyword>
<dbReference type="Gene3D" id="1.20.90.10">
    <property type="entry name" value="Phospholipase A2 domain"/>
    <property type="match status" value="1"/>
</dbReference>
<dbReference type="InterPro" id="IPR015141">
    <property type="entry name" value="PLipase_A2_prok/fun"/>
</dbReference>
<sequence length="210" mass="22769">MRVSPAGRPRLIAATALAALAALAASTAPAAADTLPPEELRGITDTYVFDYSLGEFTSVSADRPYEGQLDWSNDGCSYSPDQPLGNDFLPGCVRHDFGYRNFKLQERFTEDNRARIDGVFRDDLYGICDGDWVCRGVADIYYAAVRAFGGQSADTGEALERGEVEEKAELLMRTAEEVESADDPAEAERLLEGFEESTGVELATEHPAAG</sequence>
<dbReference type="InterPro" id="IPR006311">
    <property type="entry name" value="TAT_signal"/>
</dbReference>
<feature type="chain" id="PRO_5031043447" description="Phospholipase A2" evidence="2">
    <location>
        <begin position="31"/>
        <end position="210"/>
    </location>
</feature>
<evidence type="ECO:0000256" key="2">
    <source>
        <dbReference type="SAM" id="SignalP"/>
    </source>
</evidence>
<dbReference type="GO" id="GO:0006644">
    <property type="term" value="P:phospholipid metabolic process"/>
    <property type="evidence" value="ECO:0007669"/>
    <property type="project" value="InterPro"/>
</dbReference>
<evidence type="ECO:0000256" key="1">
    <source>
        <dbReference type="SAM" id="MobiDB-lite"/>
    </source>
</evidence>
<keyword evidence="2" id="KW-0732">Signal</keyword>
<evidence type="ECO:0000313" key="3">
    <source>
        <dbReference type="EMBL" id="MBB5435020.1"/>
    </source>
</evidence>
<dbReference type="AlphaFoldDB" id="A0A7W8QR16"/>
<feature type="signal peptide" evidence="2">
    <location>
        <begin position="1"/>
        <end position="30"/>
    </location>
</feature>